<comment type="catalytic activity">
    <reaction evidence="6">
        <text>L-glutamate + acetyl-CoA = N-acetyl-L-glutamate + CoA + H(+)</text>
        <dbReference type="Rhea" id="RHEA:24292"/>
        <dbReference type="ChEBI" id="CHEBI:15378"/>
        <dbReference type="ChEBI" id="CHEBI:29985"/>
        <dbReference type="ChEBI" id="CHEBI:44337"/>
        <dbReference type="ChEBI" id="CHEBI:57287"/>
        <dbReference type="ChEBI" id="CHEBI:57288"/>
        <dbReference type="EC" id="2.3.1.1"/>
    </reaction>
</comment>
<dbReference type="Pfam" id="PF00696">
    <property type="entry name" value="AA_kinase"/>
    <property type="match status" value="1"/>
</dbReference>
<dbReference type="Pfam" id="PF13508">
    <property type="entry name" value="Acetyltransf_7"/>
    <property type="match status" value="1"/>
</dbReference>
<dbReference type="InterPro" id="IPR036393">
    <property type="entry name" value="AceGlu_kinase-like_sf"/>
</dbReference>
<dbReference type="InterPro" id="IPR016181">
    <property type="entry name" value="Acyl_CoA_acyltransferase"/>
</dbReference>
<dbReference type="InterPro" id="IPR010167">
    <property type="entry name" value="NH2A_AcTrfase"/>
</dbReference>
<evidence type="ECO:0000256" key="2">
    <source>
        <dbReference type="ARBA" id="ARBA00009145"/>
    </source>
</evidence>
<sequence>MSGLACITRSYCFSQLTHLWKNYGLKPLPRVPISKGSLEQCIRFFQRGRESWRYKNNCIFRYQSWHSMSTLGVTPENIEIVDTYSEKSAKNGKFKQLSGGVGSSFVELFRDSAQYINAHRNSTMVIHIPSSLLLRESKSYDGNDQLKQPRRDLTLVDDIALAWTLGVNIVLIIDCKCHVNGRLELLDSYQSSLPFNETVPINEELLHIIKEVLGGLRFDLERLLTKFTASANNGHKGGIVSGNYFTAKPVGIIEGQNFGFAGNLRSVDAEKIRSAHKTNDIVVISPLGVSPSGEIFFVNSYDLAAGVATALVAKKVIFCLQEGAYLLYRTRHDRKLLQSLRYSDAKELVNIYLKRISMQQKGSDCSNDGVAEMVVAMQATMPSLHAGVKRAHFVNPTNGSLLRELYTRDGSGTLVSRDLYDGIRGATAEDVISIYELILPLVKQGILIPRSIRKIEESIHLYHVLTRDGNIVACGQIQRFEGCAAEISCLVVHPDYRKSGMGDALLGYMKRLCVQTGAIFLFALSTQTMQWFVERGFSEVDFSRLPPSRIKVYDHARKSKVYMMVIDGDRDLDATELLRDRN</sequence>
<evidence type="ECO:0000259" key="7">
    <source>
        <dbReference type="PROSITE" id="PS51186"/>
    </source>
</evidence>
<evidence type="ECO:0000256" key="3">
    <source>
        <dbReference type="ARBA" id="ARBA00012697"/>
    </source>
</evidence>
<evidence type="ECO:0000256" key="5">
    <source>
        <dbReference type="ARBA" id="ARBA00023315"/>
    </source>
</evidence>
<accession>A0A7S2K0C1</accession>
<dbReference type="UniPathway" id="UPA00068">
    <property type="reaction ID" value="UER00106"/>
</dbReference>
<dbReference type="InterPro" id="IPR000182">
    <property type="entry name" value="GNAT_dom"/>
</dbReference>
<organism evidence="8">
    <name type="scientific">Leptocylindrus danicus</name>
    <dbReference type="NCBI Taxonomy" id="163516"/>
    <lineage>
        <taxon>Eukaryota</taxon>
        <taxon>Sar</taxon>
        <taxon>Stramenopiles</taxon>
        <taxon>Ochrophyta</taxon>
        <taxon>Bacillariophyta</taxon>
        <taxon>Coscinodiscophyceae</taxon>
        <taxon>Chaetocerotophycidae</taxon>
        <taxon>Leptocylindrales</taxon>
        <taxon>Leptocylindraceae</taxon>
        <taxon>Leptocylindrus</taxon>
    </lineage>
</organism>
<dbReference type="EMBL" id="HBGY01005950">
    <property type="protein sequence ID" value="CAD9562731.1"/>
    <property type="molecule type" value="Transcribed_RNA"/>
</dbReference>
<comment type="similarity">
    <text evidence="2">Belongs to the acetyltransferase family. ArgA subfamily.</text>
</comment>
<evidence type="ECO:0000256" key="4">
    <source>
        <dbReference type="ARBA" id="ARBA00022679"/>
    </source>
</evidence>
<evidence type="ECO:0000313" key="8">
    <source>
        <dbReference type="EMBL" id="CAD9562731.1"/>
    </source>
</evidence>
<dbReference type="SUPFAM" id="SSF55729">
    <property type="entry name" value="Acyl-CoA N-acyltransferases (Nat)"/>
    <property type="match status" value="1"/>
</dbReference>
<dbReference type="SUPFAM" id="SSF53633">
    <property type="entry name" value="Carbamate kinase-like"/>
    <property type="match status" value="1"/>
</dbReference>
<feature type="domain" description="N-acetyltransferase" evidence="7">
    <location>
        <begin position="421"/>
        <end position="569"/>
    </location>
</feature>
<keyword evidence="5" id="KW-0012">Acyltransferase</keyword>
<dbReference type="EC" id="2.3.1.1" evidence="3"/>
<dbReference type="CDD" id="cd04301">
    <property type="entry name" value="NAT_SF"/>
    <property type="match status" value="1"/>
</dbReference>
<dbReference type="GO" id="GO:0005737">
    <property type="term" value="C:cytoplasm"/>
    <property type="evidence" value="ECO:0007669"/>
    <property type="project" value="InterPro"/>
</dbReference>
<gene>
    <name evidence="8" type="ORF">LDAN0321_LOCUS3651</name>
</gene>
<comment type="pathway">
    <text evidence="1">Amino-acid biosynthesis; L-arginine biosynthesis; N(2)-acetyl-L-ornithine from L-glutamate: step 1/4.</text>
</comment>
<name>A0A7S2K0C1_9STRA</name>
<dbReference type="NCBIfam" id="TIGR01890">
    <property type="entry name" value="N-Ac-Glu-synth"/>
    <property type="match status" value="1"/>
</dbReference>
<dbReference type="PROSITE" id="PS51186">
    <property type="entry name" value="GNAT"/>
    <property type="match status" value="1"/>
</dbReference>
<evidence type="ECO:0000256" key="1">
    <source>
        <dbReference type="ARBA" id="ARBA00004925"/>
    </source>
</evidence>
<keyword evidence="4" id="KW-0808">Transferase</keyword>
<proteinExistence type="inferred from homology"/>
<dbReference type="PANTHER" id="PTHR30602">
    <property type="entry name" value="AMINO-ACID ACETYLTRANSFERASE"/>
    <property type="match status" value="1"/>
</dbReference>
<dbReference type="InterPro" id="IPR001048">
    <property type="entry name" value="Asp/Glu/Uridylate_kinase"/>
</dbReference>
<reference evidence="8" key="1">
    <citation type="submission" date="2021-01" db="EMBL/GenBank/DDBJ databases">
        <authorList>
            <person name="Corre E."/>
            <person name="Pelletier E."/>
            <person name="Niang G."/>
            <person name="Scheremetjew M."/>
            <person name="Finn R."/>
            <person name="Kale V."/>
            <person name="Holt S."/>
            <person name="Cochrane G."/>
            <person name="Meng A."/>
            <person name="Brown T."/>
            <person name="Cohen L."/>
        </authorList>
    </citation>
    <scope>NUCLEOTIDE SEQUENCE</scope>
    <source>
        <strain evidence="8">B650</strain>
    </source>
</reference>
<dbReference type="PANTHER" id="PTHR30602:SF12">
    <property type="entry name" value="AMINO-ACID ACETYLTRANSFERASE NAGS1, CHLOROPLASTIC-RELATED"/>
    <property type="match status" value="1"/>
</dbReference>
<dbReference type="Gene3D" id="3.40.1160.10">
    <property type="entry name" value="Acetylglutamate kinase-like"/>
    <property type="match status" value="1"/>
</dbReference>
<evidence type="ECO:0000256" key="6">
    <source>
        <dbReference type="ARBA" id="ARBA00048372"/>
    </source>
</evidence>
<dbReference type="AlphaFoldDB" id="A0A7S2K0C1"/>
<dbReference type="HAMAP" id="MF_01105">
    <property type="entry name" value="N_acetyl_glu_synth"/>
    <property type="match status" value="1"/>
</dbReference>
<dbReference type="Gene3D" id="3.40.630.30">
    <property type="match status" value="1"/>
</dbReference>
<protein>
    <recommendedName>
        <fullName evidence="3">amino-acid N-acetyltransferase</fullName>
        <ecNumber evidence="3">2.3.1.1</ecNumber>
    </recommendedName>
</protein>
<dbReference type="GO" id="GO:0006526">
    <property type="term" value="P:L-arginine biosynthetic process"/>
    <property type="evidence" value="ECO:0007669"/>
    <property type="project" value="UniProtKB-UniPathway"/>
</dbReference>
<dbReference type="GO" id="GO:0004042">
    <property type="term" value="F:L-glutamate N-acetyltransferase activity"/>
    <property type="evidence" value="ECO:0007669"/>
    <property type="project" value="InterPro"/>
</dbReference>